<evidence type="ECO:0000256" key="4">
    <source>
        <dbReference type="ARBA" id="ARBA00022701"/>
    </source>
</evidence>
<evidence type="ECO:0000256" key="7">
    <source>
        <dbReference type="ARBA" id="ARBA00023054"/>
    </source>
</evidence>
<evidence type="ECO:0000256" key="8">
    <source>
        <dbReference type="ARBA" id="ARBA00023175"/>
    </source>
</evidence>
<dbReference type="InterPro" id="IPR056681">
    <property type="entry name" value="DUF7779"/>
</dbReference>
<gene>
    <name evidence="12" type="ORF">KSF_002560</name>
</gene>
<dbReference type="GO" id="GO:0005874">
    <property type="term" value="C:microtubule"/>
    <property type="evidence" value="ECO:0007669"/>
    <property type="project" value="UniProtKB-KW"/>
</dbReference>
<dbReference type="GO" id="GO:0019894">
    <property type="term" value="F:kinesin binding"/>
    <property type="evidence" value="ECO:0007669"/>
    <property type="project" value="TreeGrafter"/>
</dbReference>
<keyword evidence="3" id="KW-0963">Cytoplasm</keyword>
<keyword evidence="8" id="KW-0505">Motor protein</keyword>
<keyword evidence="6 10" id="KW-0802">TPR repeat</keyword>
<feature type="repeat" description="TPR" evidence="10">
    <location>
        <begin position="153"/>
        <end position="186"/>
    </location>
</feature>
<dbReference type="AlphaFoldDB" id="A0A8J3ICZ0"/>
<keyword evidence="9" id="KW-0206">Cytoskeleton</keyword>
<dbReference type="SUPFAM" id="SSF48452">
    <property type="entry name" value="TPR-like"/>
    <property type="match status" value="1"/>
</dbReference>
<dbReference type="Gene3D" id="1.25.40.10">
    <property type="entry name" value="Tetratricopeptide repeat domain"/>
    <property type="match status" value="1"/>
</dbReference>
<keyword evidence="4" id="KW-0493">Microtubule</keyword>
<comment type="similarity">
    <text evidence="2">Belongs to the kinesin light chain family.</text>
</comment>
<dbReference type="RefSeq" id="WP_220201187.1">
    <property type="nucleotide sequence ID" value="NZ_BNJK01000001.1"/>
</dbReference>
<organism evidence="12 13">
    <name type="scientific">Reticulibacter mediterranei</name>
    <dbReference type="NCBI Taxonomy" id="2778369"/>
    <lineage>
        <taxon>Bacteria</taxon>
        <taxon>Bacillati</taxon>
        <taxon>Chloroflexota</taxon>
        <taxon>Ktedonobacteria</taxon>
        <taxon>Ktedonobacterales</taxon>
        <taxon>Reticulibacteraceae</taxon>
        <taxon>Reticulibacter</taxon>
    </lineage>
</organism>
<name>A0A8J3ICZ0_9CHLR</name>
<dbReference type="InterPro" id="IPR019734">
    <property type="entry name" value="TPR_rpt"/>
</dbReference>
<proteinExistence type="inferred from homology"/>
<dbReference type="GO" id="GO:0007018">
    <property type="term" value="P:microtubule-based movement"/>
    <property type="evidence" value="ECO:0007669"/>
    <property type="project" value="TreeGrafter"/>
</dbReference>
<reference evidence="12" key="1">
    <citation type="submission" date="2020-10" db="EMBL/GenBank/DDBJ databases">
        <title>Taxonomic study of unclassified bacteria belonging to the class Ktedonobacteria.</title>
        <authorList>
            <person name="Yabe S."/>
            <person name="Wang C.M."/>
            <person name="Zheng Y."/>
            <person name="Sakai Y."/>
            <person name="Cavaletti L."/>
            <person name="Monciardini P."/>
            <person name="Donadio S."/>
        </authorList>
    </citation>
    <scope>NUCLEOTIDE SEQUENCE</scope>
    <source>
        <strain evidence="12">ID150040</strain>
    </source>
</reference>
<dbReference type="GO" id="GO:0005871">
    <property type="term" value="C:kinesin complex"/>
    <property type="evidence" value="ECO:0007669"/>
    <property type="project" value="InterPro"/>
</dbReference>
<dbReference type="InterPro" id="IPR002151">
    <property type="entry name" value="Kinesin_light"/>
</dbReference>
<comment type="caution">
    <text evidence="12">The sequence shown here is derived from an EMBL/GenBank/DDBJ whole genome shotgun (WGS) entry which is preliminary data.</text>
</comment>
<comment type="subcellular location">
    <subcellularLocation>
        <location evidence="1">Cytoplasm</location>
        <location evidence="1">Cytoskeleton</location>
    </subcellularLocation>
</comment>
<sequence length="227" mass="25835">MLKEVALRAPVAADVFLLNQAIEMLRAYSLVRRDPGEKMLSIHRLVQAVLQDQLLEAERRTWAERAMLGVGAAFPSDEGDNLEQRGRLLAQALTATQAIKQYQFMGTEAGRLLFETASFLEVLDDYATTAEPLYQRALHIREQVWGPESLETAFTLISLANLYYEQGKYAEAEPLYQRVLHSVEQQLGPEHPLVISPLNGLANLYYEQSKYAEVEPLYQRALYIFEQ</sequence>
<evidence type="ECO:0000256" key="2">
    <source>
        <dbReference type="ARBA" id="ARBA00009622"/>
    </source>
</evidence>
<dbReference type="GO" id="GO:0005737">
    <property type="term" value="C:cytoplasm"/>
    <property type="evidence" value="ECO:0007669"/>
    <property type="project" value="TreeGrafter"/>
</dbReference>
<keyword evidence="7" id="KW-0175">Coiled coil</keyword>
<dbReference type="SMART" id="SM00028">
    <property type="entry name" value="TPR"/>
    <property type="match status" value="2"/>
</dbReference>
<dbReference type="PROSITE" id="PS50005">
    <property type="entry name" value="TPR"/>
    <property type="match status" value="1"/>
</dbReference>
<evidence type="ECO:0000313" key="12">
    <source>
        <dbReference type="EMBL" id="GHO90208.1"/>
    </source>
</evidence>
<evidence type="ECO:0000256" key="1">
    <source>
        <dbReference type="ARBA" id="ARBA00004245"/>
    </source>
</evidence>
<evidence type="ECO:0000259" key="11">
    <source>
        <dbReference type="Pfam" id="PF25000"/>
    </source>
</evidence>
<evidence type="ECO:0000256" key="3">
    <source>
        <dbReference type="ARBA" id="ARBA00022490"/>
    </source>
</evidence>
<dbReference type="InterPro" id="IPR011990">
    <property type="entry name" value="TPR-like_helical_dom_sf"/>
</dbReference>
<dbReference type="Pfam" id="PF25000">
    <property type="entry name" value="DUF7779"/>
    <property type="match status" value="1"/>
</dbReference>
<dbReference type="Pfam" id="PF13424">
    <property type="entry name" value="TPR_12"/>
    <property type="match status" value="1"/>
</dbReference>
<dbReference type="EMBL" id="BNJK01000001">
    <property type="protein sequence ID" value="GHO90208.1"/>
    <property type="molecule type" value="Genomic_DNA"/>
</dbReference>
<dbReference type="PANTHER" id="PTHR45783">
    <property type="entry name" value="KINESIN LIGHT CHAIN"/>
    <property type="match status" value="1"/>
</dbReference>
<evidence type="ECO:0000256" key="10">
    <source>
        <dbReference type="PROSITE-ProRule" id="PRU00339"/>
    </source>
</evidence>
<evidence type="ECO:0000256" key="6">
    <source>
        <dbReference type="ARBA" id="ARBA00022803"/>
    </source>
</evidence>
<dbReference type="PANTHER" id="PTHR45783:SF3">
    <property type="entry name" value="KINESIN LIGHT CHAIN"/>
    <property type="match status" value="1"/>
</dbReference>
<feature type="domain" description="DUF7779" evidence="11">
    <location>
        <begin position="17"/>
        <end position="58"/>
    </location>
</feature>
<keyword evidence="13" id="KW-1185">Reference proteome</keyword>
<keyword evidence="5" id="KW-0677">Repeat</keyword>
<evidence type="ECO:0000256" key="9">
    <source>
        <dbReference type="ARBA" id="ARBA00023212"/>
    </source>
</evidence>
<evidence type="ECO:0000256" key="5">
    <source>
        <dbReference type="ARBA" id="ARBA00022737"/>
    </source>
</evidence>
<protein>
    <recommendedName>
        <fullName evidence="11">DUF7779 domain-containing protein</fullName>
    </recommendedName>
</protein>
<evidence type="ECO:0000313" key="13">
    <source>
        <dbReference type="Proteomes" id="UP000597444"/>
    </source>
</evidence>
<accession>A0A8J3ICZ0</accession>
<dbReference type="Proteomes" id="UP000597444">
    <property type="component" value="Unassembled WGS sequence"/>
</dbReference>